<reference evidence="2" key="1">
    <citation type="journal article" date="2019" name="G3 (Bethesda)">
        <title>Genome Assemblies of Two Rare Opportunistic Yeast Pathogens: Diutina rugosa (syn. Candida rugosa) and Trichomonascus ciferrii (syn. Candida ciferrii).</title>
        <authorList>
            <person name="Mixao V."/>
            <person name="Saus E."/>
            <person name="Hansen A.P."/>
            <person name="Lass-Florl C."/>
            <person name="Gabaldon T."/>
        </authorList>
    </citation>
    <scope>NUCLEOTIDE SEQUENCE</scope>
    <source>
        <strain evidence="2">CBS 4856</strain>
    </source>
</reference>
<organism evidence="2 3">
    <name type="scientific">Trichomonascus ciferrii</name>
    <dbReference type="NCBI Taxonomy" id="44093"/>
    <lineage>
        <taxon>Eukaryota</taxon>
        <taxon>Fungi</taxon>
        <taxon>Dikarya</taxon>
        <taxon>Ascomycota</taxon>
        <taxon>Saccharomycotina</taxon>
        <taxon>Dipodascomycetes</taxon>
        <taxon>Dipodascales</taxon>
        <taxon>Trichomonascaceae</taxon>
        <taxon>Trichomonascus</taxon>
        <taxon>Trichomonascus ciferrii complex</taxon>
    </lineage>
</organism>
<accession>A0A642UJ67</accession>
<evidence type="ECO:0000313" key="2">
    <source>
        <dbReference type="EMBL" id="KAA8899901.1"/>
    </source>
</evidence>
<evidence type="ECO:0000313" key="3">
    <source>
        <dbReference type="Proteomes" id="UP000761534"/>
    </source>
</evidence>
<feature type="region of interest" description="Disordered" evidence="1">
    <location>
        <begin position="1"/>
        <end position="21"/>
    </location>
</feature>
<keyword evidence="3" id="KW-1185">Reference proteome</keyword>
<name>A0A642UJ67_9ASCO</name>
<dbReference type="EMBL" id="SWFS01000514">
    <property type="protein sequence ID" value="KAA8899901.1"/>
    <property type="molecule type" value="Genomic_DNA"/>
</dbReference>
<dbReference type="OrthoDB" id="4062049at2759"/>
<proteinExistence type="predicted"/>
<protein>
    <submittedName>
        <fullName evidence="2">Uncharacterized protein</fullName>
    </submittedName>
</protein>
<comment type="caution">
    <text evidence="2">The sequence shown here is derived from an EMBL/GenBank/DDBJ whole genome shotgun (WGS) entry which is preliminary data.</text>
</comment>
<gene>
    <name evidence="2" type="ORF">TRICI_006271</name>
</gene>
<dbReference type="Proteomes" id="UP000761534">
    <property type="component" value="Unassembled WGS sequence"/>
</dbReference>
<dbReference type="VEuPathDB" id="FungiDB:TRICI_006271"/>
<evidence type="ECO:0000256" key="1">
    <source>
        <dbReference type="SAM" id="MobiDB-lite"/>
    </source>
</evidence>
<feature type="compositionally biased region" description="Basic residues" evidence="1">
    <location>
        <begin position="1"/>
        <end position="15"/>
    </location>
</feature>
<dbReference type="AlphaFoldDB" id="A0A642UJ67"/>
<sequence>MSRVRHFATKGRPSKTGKVIPTKGYSQNIIDNIFDDENLFNDRSPAGLTDELYKSGKTQPYATPESPFAKTANEIRGVHSPFIERFFAQRHLTQVPTVYSCPYYVAYYFPPWSYVSAGRKSRPALASLYLRGQQHNGVAVNKMDYKPTVVHRSKNPIDYAYWRVYISRSLKHALFTTINSTPEAPDGTFLFRSKRVPTNQAELQSHMDRTVKNAINMVNSKDQLQWVDRLNAKNSWPQLNSRLSSKFKPPAKIYSRAQWAM</sequence>